<evidence type="ECO:0000313" key="1">
    <source>
        <dbReference type="EMBL" id="OAJ37845.1"/>
    </source>
</evidence>
<name>A0A177WDL6_BATDL</name>
<dbReference type="EMBL" id="DS022301">
    <property type="protein sequence ID" value="OAJ37845.1"/>
    <property type="molecule type" value="Genomic_DNA"/>
</dbReference>
<dbReference type="VEuPathDB" id="FungiDB:BDEG_21820"/>
<evidence type="ECO:0008006" key="3">
    <source>
        <dbReference type="Google" id="ProtNLM"/>
    </source>
</evidence>
<dbReference type="InterPro" id="IPR043502">
    <property type="entry name" value="DNA/RNA_pol_sf"/>
</dbReference>
<sequence>MQFYPSGNTSLFNVNERPVVNNSVDDILEQLEGDDIVERLKRPNSKWSIESIYEYVLLTTPLEDIPIGASIKLPGFIKNSKSIVSFESVANNVFLVLPCTSQVSRCERKTVTPLCLNVYTDSEQNLHHFSYSINLSQLTKVFQYPECHSFFNEFKKIKPHLNICKKPKIVFEDGNYQPKPNVFENLEQNGIIVPRELRFYPYFIYFDFETWLKPVESTTNSKLKYIGTHELLSISLIGSEELQAEFIPVESTPVQALDLMMTKMNDIRKKYLQFLYPNSSYDINVIKKYLTQVLMKYNKKHGNVSKSEKLWIRSIEEELGRNIEQSKRIGRYNADGYDGETNTVYEFNGCFFHGCRKCYHPDDVNPHTGDKMNVLYEKTMRKEANLNQMGYGMKSVWGCEFRMPTNEEINGIIKCNNKCRMISNGSFTFKDILAYLAPNTSLEKFLKAFDTEVHKGIFPLKVTQNLTKYADEHPELKQYSGNVIQLLKHSPIPSKKWFYNDLKDVKPGVEATKKLCNFFRSLNLDMHKDGISIPGLTLKYLWSTKDHECGPSIVFHHYHERNKTRIRGGKLCQKILGYDANALYLWALSQDMPCEIQYKDLSSDTKAQVKPNYKSKKLIGSMFGNKMLFPTELLKWYLEHGLMVSNITYAVKYERKAPFKSFAQQVSNERRAGDTSPDYKLRGEMMKLMGKSSYGKCITDFLKHETVKIVGPNNYNKNVRRVKDYIGHQDLVDGFEFRFKKTAFKQSLPIQIGFQVYQLAKLRMLQFYYDFVDYYIDRSDFQYCMMDTDSAYFAISGSSLQDVVKPHLLGEFKQKRQVWLERDDTLENKLYDSRAPGLFKLEYEGDCIISLASKMYYCDENKFSSKGINKGKMKLQNTSI</sequence>
<dbReference type="OrthoDB" id="2157854at2759"/>
<dbReference type="Gene3D" id="3.40.960.10">
    <property type="entry name" value="VSR Endonuclease"/>
    <property type="match status" value="1"/>
</dbReference>
<organism evidence="1 2">
    <name type="scientific">Batrachochytrium dendrobatidis (strain JEL423)</name>
    <dbReference type="NCBI Taxonomy" id="403673"/>
    <lineage>
        <taxon>Eukaryota</taxon>
        <taxon>Fungi</taxon>
        <taxon>Fungi incertae sedis</taxon>
        <taxon>Chytridiomycota</taxon>
        <taxon>Chytridiomycota incertae sedis</taxon>
        <taxon>Chytridiomycetes</taxon>
        <taxon>Rhizophydiales</taxon>
        <taxon>Rhizophydiales incertae sedis</taxon>
        <taxon>Batrachochytrium</taxon>
    </lineage>
</organism>
<evidence type="ECO:0000313" key="2">
    <source>
        <dbReference type="Proteomes" id="UP000077115"/>
    </source>
</evidence>
<reference evidence="1 2" key="1">
    <citation type="submission" date="2006-10" db="EMBL/GenBank/DDBJ databases">
        <title>The Genome Sequence of Batrachochytrium dendrobatidis JEL423.</title>
        <authorList>
            <consortium name="The Broad Institute Genome Sequencing Platform"/>
            <person name="Birren B."/>
            <person name="Lander E."/>
            <person name="Galagan J."/>
            <person name="Cuomo C."/>
            <person name="Devon K."/>
            <person name="Jaffe D."/>
            <person name="Butler J."/>
            <person name="Alvarez P."/>
            <person name="Gnerre S."/>
            <person name="Grabherr M."/>
            <person name="Kleber M."/>
            <person name="Mauceli E."/>
            <person name="Brockman W."/>
            <person name="Young S."/>
            <person name="LaButti K."/>
            <person name="Sykes S."/>
            <person name="DeCaprio D."/>
            <person name="Crawford M."/>
            <person name="Koehrsen M."/>
            <person name="Engels R."/>
            <person name="Montgomery P."/>
            <person name="Pearson M."/>
            <person name="Howarth C."/>
            <person name="Larson L."/>
            <person name="White J."/>
            <person name="O'Leary S."/>
            <person name="Kodira C."/>
            <person name="Zeng Q."/>
            <person name="Yandava C."/>
            <person name="Alvarado L."/>
            <person name="Longcore J."/>
            <person name="James T."/>
        </authorList>
    </citation>
    <scope>NUCLEOTIDE SEQUENCE [LARGE SCALE GENOMIC DNA]</scope>
    <source>
        <strain evidence="1 2">JEL423</strain>
    </source>
</reference>
<accession>A0A177WDL6</accession>
<dbReference type="STRING" id="403673.A0A177WDL6"/>
<proteinExistence type="predicted"/>
<reference evidence="1 2" key="2">
    <citation type="submission" date="2016-05" db="EMBL/GenBank/DDBJ databases">
        <title>Lineage-specific infection strategies underlie the spectrum of fungal disease in amphibians.</title>
        <authorList>
            <person name="Cuomo C.A."/>
            <person name="Farrer R.A."/>
            <person name="James T."/>
            <person name="Longcore J."/>
            <person name="Birren B."/>
        </authorList>
    </citation>
    <scope>NUCLEOTIDE SEQUENCE [LARGE SCALE GENOMIC DNA]</scope>
    <source>
        <strain evidence="1 2">JEL423</strain>
    </source>
</reference>
<dbReference type="AlphaFoldDB" id="A0A177WDL6"/>
<dbReference type="PANTHER" id="PTHR33206">
    <property type="entry name" value="PROTEIN CBG10425"/>
    <property type="match status" value="1"/>
</dbReference>
<gene>
    <name evidence="1" type="ORF">BDEG_21820</name>
</gene>
<protein>
    <recommendedName>
        <fullName evidence="3">DNA-directed DNA polymerase</fullName>
    </recommendedName>
</protein>
<dbReference type="Proteomes" id="UP000077115">
    <property type="component" value="Unassembled WGS sequence"/>
</dbReference>
<dbReference type="SUPFAM" id="SSF56672">
    <property type="entry name" value="DNA/RNA polymerases"/>
    <property type="match status" value="1"/>
</dbReference>
<dbReference type="PANTHER" id="PTHR33206:SF1">
    <property type="entry name" value="DNA-DIRECTED DNA POLYMERASE"/>
    <property type="match status" value="1"/>
</dbReference>